<dbReference type="InterPro" id="IPR045864">
    <property type="entry name" value="aa-tRNA-synth_II/BPL/LPL"/>
</dbReference>
<evidence type="ECO:0000256" key="6">
    <source>
        <dbReference type="ARBA" id="ARBA00022598"/>
    </source>
</evidence>
<dbReference type="InterPro" id="IPR004532">
    <property type="entry name" value="Phe-tRNA-ligase_IIc_bsu_bact"/>
</dbReference>
<sequence>MKVSYQWLSQYIDVQDLTAAELAEKMTRSGIEVDIVENRNQGVSKVVVGYVKSKESHPDADKLNVTQVDVGGEEDLQIVCGAKNVDAGQKVAVAVVGAVLPGDFKIKKAKLRGVASHGMICSAKELGINDKLLPKELQEGIMVLPEDVEVGTDVVELLGLNDHVLELDLTPNRADCLSMLGTAYELGAILDREISLPQTESGKESHQPASDAVQVRIEAASLCSHYAAAVVDGIKVQPSPLWLQNRLMAAGIRPINNIVDVTNFVMLEYGQPLHAFDADKVKDGQVIVRQAREEEQIVTLDDQKRTLAPEDLVIADAEKAIAIAGVMGGANSEVSEATTRIILESAKFDGGSVRKTSRKLGLRSEASLRFEKEVDPAAVRPALQRAAALMADIAGGQVWQGVVEQEASKSEPLQLTLTMDRVNRYLGTTLSLSDIEHIFKRLQFHYEQTGENELRITVPTRKGDITRDVDLIEEIARLYGYDQIPTTLVSGVTTPGALTRDQKIRRLIRHQLTESGLHEAINYSFTHPEWSKSWPGMFADGIDVPLAMPMSEERSVLRTSLIPHLIETAEYNRNHSNYHTAVFEIGSVFISQEQQISKQPQEQPMLAMLWTGHTRQTHWSGKARNVDFYDLKGVLDQLLAFFGLEASVRLEATQLEGMHPGRTARIVLDAAGESMEIGRMGQLHPELQKEHDLEDTYVLEMKLEPLYTHASFGPDYRMLPKFPAMTRDMAIVVSDDVAVGEVIRDIRQSAGELLESVDVFDIFRGDKVGEGKKSVALSLVYRHPERTLTDEEVTQAHGQVLNKMEETYEAELRK</sequence>
<name>A0ABW5R8F8_9BACL</name>
<reference evidence="21" key="1">
    <citation type="journal article" date="2019" name="Int. J. Syst. Evol. Microbiol.">
        <title>The Global Catalogue of Microorganisms (GCM) 10K type strain sequencing project: providing services to taxonomists for standard genome sequencing and annotation.</title>
        <authorList>
            <consortium name="The Broad Institute Genomics Platform"/>
            <consortium name="The Broad Institute Genome Sequencing Center for Infectious Disease"/>
            <person name="Wu L."/>
            <person name="Ma J."/>
        </authorList>
    </citation>
    <scope>NUCLEOTIDE SEQUENCE [LARGE SCALE GENOMIC DNA]</scope>
    <source>
        <strain evidence="21">KCTC 33676</strain>
    </source>
</reference>
<evidence type="ECO:0000256" key="11">
    <source>
        <dbReference type="ARBA" id="ARBA00022884"/>
    </source>
</evidence>
<keyword evidence="10 15" id="KW-0460">Magnesium</keyword>
<accession>A0ABW5R8F8</accession>
<feature type="domain" description="FDX-ACB" evidence="18">
    <location>
        <begin position="720"/>
        <end position="813"/>
    </location>
</feature>
<evidence type="ECO:0000256" key="14">
    <source>
        <dbReference type="ARBA" id="ARBA00049255"/>
    </source>
</evidence>
<evidence type="ECO:0000259" key="19">
    <source>
        <dbReference type="PROSITE" id="PS51483"/>
    </source>
</evidence>
<comment type="subcellular location">
    <subcellularLocation>
        <location evidence="1 15">Cytoplasm</location>
    </subcellularLocation>
</comment>
<feature type="binding site" evidence="15">
    <location>
        <position position="473"/>
    </location>
    <ligand>
        <name>Mg(2+)</name>
        <dbReference type="ChEBI" id="CHEBI:18420"/>
        <note>shared with alpha subunit</note>
    </ligand>
</feature>
<dbReference type="InterPro" id="IPR036690">
    <property type="entry name" value="Fdx_antiC-bd_sf"/>
</dbReference>
<comment type="cofactor">
    <cofactor evidence="15">
        <name>Mg(2+)</name>
        <dbReference type="ChEBI" id="CHEBI:18420"/>
    </cofactor>
    <text evidence="15">Binds 2 magnesium ions per tetramer.</text>
</comment>
<evidence type="ECO:0000256" key="10">
    <source>
        <dbReference type="ARBA" id="ARBA00022842"/>
    </source>
</evidence>
<dbReference type="PANTHER" id="PTHR10947">
    <property type="entry name" value="PHENYLALANYL-TRNA SYNTHETASE BETA CHAIN AND LEUCINE-RICH REPEAT-CONTAINING PROTEIN 47"/>
    <property type="match status" value="1"/>
</dbReference>
<dbReference type="InterPro" id="IPR002547">
    <property type="entry name" value="tRNA-bd_dom"/>
</dbReference>
<feature type="binding site" evidence="15">
    <location>
        <position position="464"/>
    </location>
    <ligand>
        <name>Mg(2+)</name>
        <dbReference type="ChEBI" id="CHEBI:18420"/>
        <note>shared with alpha subunit</note>
    </ligand>
</feature>
<dbReference type="PROSITE" id="PS51483">
    <property type="entry name" value="B5"/>
    <property type="match status" value="1"/>
</dbReference>
<gene>
    <name evidence="15 20" type="primary">pheT</name>
    <name evidence="20" type="ORF">ACFSUC_06680</name>
</gene>
<dbReference type="InterPro" id="IPR045060">
    <property type="entry name" value="Phe-tRNA-ligase_IIc_bsu"/>
</dbReference>
<dbReference type="InterPro" id="IPR005146">
    <property type="entry name" value="B3/B4_tRNA-bd"/>
</dbReference>
<dbReference type="CDD" id="cd00769">
    <property type="entry name" value="PheRS_beta_core"/>
    <property type="match status" value="1"/>
</dbReference>
<feature type="binding site" evidence="15">
    <location>
        <position position="470"/>
    </location>
    <ligand>
        <name>Mg(2+)</name>
        <dbReference type="ChEBI" id="CHEBI:18420"/>
        <note>shared with alpha subunit</note>
    </ligand>
</feature>
<dbReference type="Gene3D" id="3.30.930.10">
    <property type="entry name" value="Bira Bifunctional Protein, Domain 2"/>
    <property type="match status" value="1"/>
</dbReference>
<feature type="domain" description="TRNA-binding" evidence="17">
    <location>
        <begin position="40"/>
        <end position="155"/>
    </location>
</feature>
<dbReference type="GO" id="GO:0004826">
    <property type="term" value="F:phenylalanine-tRNA ligase activity"/>
    <property type="evidence" value="ECO:0007669"/>
    <property type="project" value="UniProtKB-EC"/>
</dbReference>
<keyword evidence="21" id="KW-1185">Reference proteome</keyword>
<dbReference type="PANTHER" id="PTHR10947:SF0">
    <property type="entry name" value="PHENYLALANINE--TRNA LIGASE BETA SUBUNIT"/>
    <property type="match status" value="1"/>
</dbReference>
<evidence type="ECO:0000256" key="12">
    <source>
        <dbReference type="ARBA" id="ARBA00022917"/>
    </source>
</evidence>
<keyword evidence="8 15" id="KW-0547">Nucleotide-binding</keyword>
<dbReference type="InterPro" id="IPR020825">
    <property type="entry name" value="Phe-tRNA_synthase-like_B3/B4"/>
</dbReference>
<dbReference type="SUPFAM" id="SSF46955">
    <property type="entry name" value="Putative DNA-binding domain"/>
    <property type="match status" value="1"/>
</dbReference>
<keyword evidence="5 16" id="KW-0820">tRNA-binding</keyword>
<dbReference type="RefSeq" id="WP_379928740.1">
    <property type="nucleotide sequence ID" value="NZ_JBHUMM010000010.1"/>
</dbReference>
<dbReference type="NCBIfam" id="NF045760">
    <property type="entry name" value="YtpR"/>
    <property type="match status" value="1"/>
</dbReference>
<dbReference type="SUPFAM" id="SSF56037">
    <property type="entry name" value="PheT/TilS domain"/>
    <property type="match status" value="1"/>
</dbReference>
<evidence type="ECO:0000256" key="13">
    <source>
        <dbReference type="ARBA" id="ARBA00023146"/>
    </source>
</evidence>
<keyword evidence="11 16" id="KW-0694">RNA-binding</keyword>
<dbReference type="InterPro" id="IPR005147">
    <property type="entry name" value="tRNA_synthase_B5-dom"/>
</dbReference>
<dbReference type="Gene3D" id="3.30.56.10">
    <property type="match status" value="2"/>
</dbReference>
<dbReference type="InterPro" id="IPR009061">
    <property type="entry name" value="DNA-bd_dom_put_sf"/>
</dbReference>
<evidence type="ECO:0000256" key="8">
    <source>
        <dbReference type="ARBA" id="ARBA00022741"/>
    </source>
</evidence>
<evidence type="ECO:0000313" key="20">
    <source>
        <dbReference type="EMBL" id="MFD2671288.1"/>
    </source>
</evidence>
<dbReference type="Pfam" id="PF03484">
    <property type="entry name" value="B5"/>
    <property type="match status" value="1"/>
</dbReference>
<organism evidence="20 21">
    <name type="scientific">Marinicrinis sediminis</name>
    <dbReference type="NCBI Taxonomy" id="1652465"/>
    <lineage>
        <taxon>Bacteria</taxon>
        <taxon>Bacillati</taxon>
        <taxon>Bacillota</taxon>
        <taxon>Bacilli</taxon>
        <taxon>Bacillales</taxon>
        <taxon>Paenibacillaceae</taxon>
    </lineage>
</organism>
<dbReference type="Proteomes" id="UP001597497">
    <property type="component" value="Unassembled WGS sequence"/>
</dbReference>
<dbReference type="SUPFAM" id="SSF55681">
    <property type="entry name" value="Class II aaRS and biotin synthetases"/>
    <property type="match status" value="1"/>
</dbReference>
<dbReference type="Gene3D" id="3.50.40.10">
    <property type="entry name" value="Phenylalanyl-trna Synthetase, Chain B, domain 3"/>
    <property type="match status" value="1"/>
</dbReference>
<dbReference type="PROSITE" id="PS50886">
    <property type="entry name" value="TRBD"/>
    <property type="match status" value="1"/>
</dbReference>
<protein>
    <recommendedName>
        <fullName evidence="15">Phenylalanine--tRNA ligase beta subunit</fullName>
        <ecNumber evidence="15">6.1.1.20</ecNumber>
    </recommendedName>
    <alternativeName>
        <fullName evidence="15">Phenylalanyl-tRNA synthetase beta subunit</fullName>
        <shortName evidence="15">PheRS</shortName>
    </alternativeName>
</protein>
<dbReference type="InterPro" id="IPR033714">
    <property type="entry name" value="tRNA_bind_bactPheRS"/>
</dbReference>
<dbReference type="NCBIfam" id="TIGR00472">
    <property type="entry name" value="pheT_bact"/>
    <property type="match status" value="1"/>
</dbReference>
<evidence type="ECO:0000259" key="17">
    <source>
        <dbReference type="PROSITE" id="PS50886"/>
    </source>
</evidence>
<dbReference type="SUPFAM" id="SSF50249">
    <property type="entry name" value="Nucleic acid-binding proteins"/>
    <property type="match status" value="1"/>
</dbReference>
<keyword evidence="12 15" id="KW-0648">Protein biosynthesis</keyword>
<dbReference type="EC" id="6.1.1.20" evidence="15"/>
<dbReference type="SMART" id="SM00896">
    <property type="entry name" value="FDX-ACB"/>
    <property type="match status" value="1"/>
</dbReference>
<evidence type="ECO:0000256" key="16">
    <source>
        <dbReference type="PROSITE-ProRule" id="PRU00209"/>
    </source>
</evidence>
<keyword evidence="13 15" id="KW-0030">Aminoacyl-tRNA synthetase</keyword>
<keyword evidence="9 15" id="KW-0067">ATP-binding</keyword>
<comment type="subunit">
    <text evidence="3 15">Tetramer of two alpha and two beta subunits.</text>
</comment>
<keyword evidence="6 15" id="KW-0436">Ligase</keyword>
<dbReference type="CDD" id="cd02796">
    <property type="entry name" value="tRNA_bind_bactPheRS"/>
    <property type="match status" value="1"/>
</dbReference>
<dbReference type="SUPFAM" id="SSF54991">
    <property type="entry name" value="Anticodon-binding domain of PheRS"/>
    <property type="match status" value="1"/>
</dbReference>
<keyword evidence="7 15" id="KW-0479">Metal-binding</keyword>
<dbReference type="SMART" id="SM00874">
    <property type="entry name" value="B5"/>
    <property type="match status" value="1"/>
</dbReference>
<dbReference type="Gene3D" id="2.40.50.140">
    <property type="entry name" value="Nucleic acid-binding proteins"/>
    <property type="match status" value="1"/>
</dbReference>
<dbReference type="InterPro" id="IPR041616">
    <property type="entry name" value="PheRS_beta_core"/>
</dbReference>
<dbReference type="Gene3D" id="3.30.70.380">
    <property type="entry name" value="Ferrodoxin-fold anticodon-binding domain"/>
    <property type="match status" value="1"/>
</dbReference>
<feature type="domain" description="B5" evidence="19">
    <location>
        <begin position="410"/>
        <end position="486"/>
    </location>
</feature>
<evidence type="ECO:0000256" key="2">
    <source>
        <dbReference type="ARBA" id="ARBA00008653"/>
    </source>
</evidence>
<dbReference type="EMBL" id="JBHUMM010000010">
    <property type="protein sequence ID" value="MFD2671288.1"/>
    <property type="molecule type" value="Genomic_DNA"/>
</dbReference>
<evidence type="ECO:0000256" key="4">
    <source>
        <dbReference type="ARBA" id="ARBA00022490"/>
    </source>
</evidence>
<comment type="similarity">
    <text evidence="2 15">Belongs to the phenylalanyl-tRNA synthetase beta subunit family. Type 1 subfamily.</text>
</comment>
<evidence type="ECO:0000256" key="5">
    <source>
        <dbReference type="ARBA" id="ARBA00022555"/>
    </source>
</evidence>
<comment type="caution">
    <text evidence="20">The sequence shown here is derived from an EMBL/GenBank/DDBJ whole genome shotgun (WGS) entry which is preliminary data.</text>
</comment>
<evidence type="ECO:0000259" key="18">
    <source>
        <dbReference type="PROSITE" id="PS51447"/>
    </source>
</evidence>
<evidence type="ECO:0000256" key="3">
    <source>
        <dbReference type="ARBA" id="ARBA00011209"/>
    </source>
</evidence>
<evidence type="ECO:0000256" key="7">
    <source>
        <dbReference type="ARBA" id="ARBA00022723"/>
    </source>
</evidence>
<dbReference type="InterPro" id="IPR005121">
    <property type="entry name" value="Fdx_antiC-bd"/>
</dbReference>
<evidence type="ECO:0000256" key="9">
    <source>
        <dbReference type="ARBA" id="ARBA00022840"/>
    </source>
</evidence>
<dbReference type="HAMAP" id="MF_00283">
    <property type="entry name" value="Phe_tRNA_synth_beta1"/>
    <property type="match status" value="1"/>
</dbReference>
<dbReference type="Pfam" id="PF03147">
    <property type="entry name" value="FDX-ACB"/>
    <property type="match status" value="1"/>
</dbReference>
<dbReference type="Pfam" id="PF01588">
    <property type="entry name" value="tRNA_bind"/>
    <property type="match status" value="1"/>
</dbReference>
<proteinExistence type="inferred from homology"/>
<dbReference type="Pfam" id="PF17759">
    <property type="entry name" value="tRNA_synthFbeta"/>
    <property type="match status" value="1"/>
</dbReference>
<dbReference type="PROSITE" id="PS51447">
    <property type="entry name" value="FDX_ACB"/>
    <property type="match status" value="1"/>
</dbReference>
<evidence type="ECO:0000256" key="15">
    <source>
        <dbReference type="HAMAP-Rule" id="MF_00283"/>
    </source>
</evidence>
<keyword evidence="4 15" id="KW-0963">Cytoplasm</keyword>
<evidence type="ECO:0000256" key="1">
    <source>
        <dbReference type="ARBA" id="ARBA00004496"/>
    </source>
</evidence>
<dbReference type="InterPro" id="IPR012340">
    <property type="entry name" value="NA-bd_OB-fold"/>
</dbReference>
<feature type="binding site" evidence="15">
    <location>
        <position position="474"/>
    </location>
    <ligand>
        <name>Mg(2+)</name>
        <dbReference type="ChEBI" id="CHEBI:18420"/>
        <note>shared with alpha subunit</note>
    </ligand>
</feature>
<dbReference type="SMART" id="SM00873">
    <property type="entry name" value="B3_4"/>
    <property type="match status" value="1"/>
</dbReference>
<dbReference type="Pfam" id="PF03483">
    <property type="entry name" value="B3_4"/>
    <property type="match status" value="1"/>
</dbReference>
<evidence type="ECO:0000313" key="21">
    <source>
        <dbReference type="Proteomes" id="UP001597497"/>
    </source>
</evidence>
<comment type="catalytic activity">
    <reaction evidence="14 15">
        <text>tRNA(Phe) + L-phenylalanine + ATP = L-phenylalanyl-tRNA(Phe) + AMP + diphosphate + H(+)</text>
        <dbReference type="Rhea" id="RHEA:19413"/>
        <dbReference type="Rhea" id="RHEA-COMP:9668"/>
        <dbReference type="Rhea" id="RHEA-COMP:9699"/>
        <dbReference type="ChEBI" id="CHEBI:15378"/>
        <dbReference type="ChEBI" id="CHEBI:30616"/>
        <dbReference type="ChEBI" id="CHEBI:33019"/>
        <dbReference type="ChEBI" id="CHEBI:58095"/>
        <dbReference type="ChEBI" id="CHEBI:78442"/>
        <dbReference type="ChEBI" id="CHEBI:78531"/>
        <dbReference type="ChEBI" id="CHEBI:456215"/>
        <dbReference type="EC" id="6.1.1.20"/>
    </reaction>
</comment>